<feature type="transmembrane region" description="Helical" evidence="6">
    <location>
        <begin position="295"/>
        <end position="318"/>
    </location>
</feature>
<dbReference type="Pfam" id="PF01594">
    <property type="entry name" value="AI-2E_transport"/>
    <property type="match status" value="1"/>
</dbReference>
<evidence type="ECO:0000256" key="5">
    <source>
        <dbReference type="ARBA" id="ARBA00023136"/>
    </source>
</evidence>
<dbReference type="PANTHER" id="PTHR21716:SF64">
    <property type="entry name" value="AI-2 TRANSPORT PROTEIN TQSA"/>
    <property type="match status" value="1"/>
</dbReference>
<dbReference type="GO" id="GO:0055085">
    <property type="term" value="P:transmembrane transport"/>
    <property type="evidence" value="ECO:0007669"/>
    <property type="project" value="TreeGrafter"/>
</dbReference>
<feature type="transmembrane region" description="Helical" evidence="6">
    <location>
        <begin position="199"/>
        <end position="223"/>
    </location>
</feature>
<evidence type="ECO:0000313" key="7">
    <source>
        <dbReference type="EMBL" id="SVB29418.1"/>
    </source>
</evidence>
<feature type="transmembrane region" description="Helical" evidence="6">
    <location>
        <begin position="146"/>
        <end position="166"/>
    </location>
</feature>
<keyword evidence="4 6" id="KW-1133">Transmembrane helix</keyword>
<proteinExistence type="inferred from homology"/>
<sequence length="354" mass="37437">MTVESSQRDTGLRFLLVAACVVVIIAGLRAAAPIILPFLIAVFLAVVNVPLMNWLMRNRVPKPIAVVLTILTAVSIVGILVGVMATSLNQLSVVAPTYQERLQELFTSITILAERYGVPVDQLTAALAPSGALDLVGGVIGDTLRAVGSLLSNSFLVLLTVVFILFEAAGFGTKLKSAFGEANDLFGPMTRMAEQVQNYLVAKTAISAATGVVIGVWVALMGLDFPLSWGLLAFVFNFIPTLGSIFAAVPAVLLALIQPDLGPVSAAIIAVGYLVVNLVFGSLLEPTLMGHRLGLSTLVVFISLVFWGWVWGPVGMLFSVPLTMVVKITLENTREFCWVAVMLGANPPGSADST</sequence>
<evidence type="ECO:0000256" key="6">
    <source>
        <dbReference type="SAM" id="Phobius"/>
    </source>
</evidence>
<comment type="subcellular location">
    <subcellularLocation>
        <location evidence="1">Membrane</location>
        <topology evidence="1">Multi-pass membrane protein</topology>
    </subcellularLocation>
</comment>
<organism evidence="7">
    <name type="scientific">marine metagenome</name>
    <dbReference type="NCBI Taxonomy" id="408172"/>
    <lineage>
        <taxon>unclassified sequences</taxon>
        <taxon>metagenomes</taxon>
        <taxon>ecological metagenomes</taxon>
    </lineage>
</organism>
<feature type="transmembrane region" description="Helical" evidence="6">
    <location>
        <begin position="64"/>
        <end position="85"/>
    </location>
</feature>
<gene>
    <name evidence="7" type="ORF">METZ01_LOCUS182272</name>
</gene>
<dbReference type="InterPro" id="IPR002549">
    <property type="entry name" value="AI-2E-like"/>
</dbReference>
<dbReference type="AlphaFoldDB" id="A0A382CTD7"/>
<evidence type="ECO:0000256" key="3">
    <source>
        <dbReference type="ARBA" id="ARBA00022692"/>
    </source>
</evidence>
<name>A0A382CTD7_9ZZZZ</name>
<dbReference type="EMBL" id="UINC01036051">
    <property type="protein sequence ID" value="SVB29418.1"/>
    <property type="molecule type" value="Genomic_DNA"/>
</dbReference>
<evidence type="ECO:0000256" key="2">
    <source>
        <dbReference type="ARBA" id="ARBA00009773"/>
    </source>
</evidence>
<evidence type="ECO:0000256" key="1">
    <source>
        <dbReference type="ARBA" id="ARBA00004141"/>
    </source>
</evidence>
<evidence type="ECO:0000256" key="4">
    <source>
        <dbReference type="ARBA" id="ARBA00022989"/>
    </source>
</evidence>
<dbReference type="GO" id="GO:0016020">
    <property type="term" value="C:membrane"/>
    <property type="evidence" value="ECO:0007669"/>
    <property type="project" value="UniProtKB-SubCell"/>
</dbReference>
<comment type="similarity">
    <text evidence="2">Belongs to the autoinducer-2 exporter (AI-2E) (TC 2.A.86) family.</text>
</comment>
<feature type="transmembrane region" description="Helical" evidence="6">
    <location>
        <begin position="34"/>
        <end position="52"/>
    </location>
</feature>
<feature type="transmembrane region" description="Helical" evidence="6">
    <location>
        <begin position="264"/>
        <end position="283"/>
    </location>
</feature>
<keyword evidence="5 6" id="KW-0472">Membrane</keyword>
<feature type="transmembrane region" description="Helical" evidence="6">
    <location>
        <begin position="229"/>
        <end position="257"/>
    </location>
</feature>
<accession>A0A382CTD7</accession>
<protein>
    <recommendedName>
        <fullName evidence="8">AI-2 transport protein TqsA</fullName>
    </recommendedName>
</protein>
<keyword evidence="3 6" id="KW-0812">Transmembrane</keyword>
<reference evidence="7" key="1">
    <citation type="submission" date="2018-05" db="EMBL/GenBank/DDBJ databases">
        <authorList>
            <person name="Lanie J.A."/>
            <person name="Ng W.-L."/>
            <person name="Kazmierczak K.M."/>
            <person name="Andrzejewski T.M."/>
            <person name="Davidsen T.M."/>
            <person name="Wayne K.J."/>
            <person name="Tettelin H."/>
            <person name="Glass J.I."/>
            <person name="Rusch D."/>
            <person name="Podicherti R."/>
            <person name="Tsui H.-C.T."/>
            <person name="Winkler M.E."/>
        </authorList>
    </citation>
    <scope>NUCLEOTIDE SEQUENCE</scope>
</reference>
<feature type="transmembrane region" description="Helical" evidence="6">
    <location>
        <begin position="12"/>
        <end position="28"/>
    </location>
</feature>
<dbReference type="PANTHER" id="PTHR21716">
    <property type="entry name" value="TRANSMEMBRANE PROTEIN"/>
    <property type="match status" value="1"/>
</dbReference>
<evidence type="ECO:0008006" key="8">
    <source>
        <dbReference type="Google" id="ProtNLM"/>
    </source>
</evidence>